<sequence length="228" mass="25319">MRLALNPPYVSTSFHHTLSTTLEEDALAPLFGGVEWAGTRFWAAAEQTIEVLQERKPDLSPKTKRVLELGAGLGVPGICVSEMYDGVESVIVSDSENLLPQLTKNTESLEKVHPAALWWGDDDVSLLSKDGNGWDLVLCCDCIYEPLYGDSWVKLVDVLVQIFSLNDKTVALVSCERRKGDRVEDWVTMCESKGLAVSMEDRGSEGCEEMQWCEGQRTGKVEIFTLTK</sequence>
<comment type="caution">
    <text evidence="1">The sequence shown here is derived from an EMBL/GenBank/DDBJ whole genome shotgun (WGS) entry which is preliminary data.</text>
</comment>
<dbReference type="SUPFAM" id="SSF53335">
    <property type="entry name" value="S-adenosyl-L-methionine-dependent methyltransferases"/>
    <property type="match status" value="1"/>
</dbReference>
<reference evidence="1" key="1">
    <citation type="submission" date="2022-07" db="EMBL/GenBank/DDBJ databases">
        <title>Genome analysis of Parmales, a sister group of diatoms, reveals the evolutionary specialization of diatoms from phago-mixotrophs to photoautotrophs.</title>
        <authorList>
            <person name="Ban H."/>
            <person name="Sato S."/>
            <person name="Yoshikawa S."/>
            <person name="Kazumasa Y."/>
            <person name="Nakamura Y."/>
            <person name="Ichinomiya M."/>
            <person name="Saitoh K."/>
            <person name="Sato N."/>
            <person name="Blanc-Mathieu R."/>
            <person name="Endo H."/>
            <person name="Kuwata A."/>
            <person name="Ogata H."/>
        </authorList>
    </citation>
    <scope>NUCLEOTIDE SEQUENCE</scope>
</reference>
<organism evidence="1 2">
    <name type="scientific">Triparma retinervis</name>
    <dbReference type="NCBI Taxonomy" id="2557542"/>
    <lineage>
        <taxon>Eukaryota</taxon>
        <taxon>Sar</taxon>
        <taxon>Stramenopiles</taxon>
        <taxon>Ochrophyta</taxon>
        <taxon>Bolidophyceae</taxon>
        <taxon>Parmales</taxon>
        <taxon>Triparmaceae</taxon>
        <taxon>Triparma</taxon>
    </lineage>
</organism>
<dbReference type="EMBL" id="BRXZ01004153">
    <property type="protein sequence ID" value="GMH69482.1"/>
    <property type="molecule type" value="Genomic_DNA"/>
</dbReference>
<dbReference type="Gene3D" id="3.40.50.150">
    <property type="entry name" value="Vaccinia Virus protein VP39"/>
    <property type="match status" value="1"/>
</dbReference>
<protein>
    <submittedName>
        <fullName evidence="1">Uncharacterized protein</fullName>
    </submittedName>
</protein>
<dbReference type="InterPro" id="IPR029063">
    <property type="entry name" value="SAM-dependent_MTases_sf"/>
</dbReference>
<evidence type="ECO:0000313" key="2">
    <source>
        <dbReference type="Proteomes" id="UP001165082"/>
    </source>
</evidence>
<accession>A0A9W7E844</accession>
<dbReference type="AlphaFoldDB" id="A0A9W7E844"/>
<dbReference type="InterPro" id="IPR019410">
    <property type="entry name" value="Methyltransf_16"/>
</dbReference>
<evidence type="ECO:0000313" key="1">
    <source>
        <dbReference type="EMBL" id="GMH69482.1"/>
    </source>
</evidence>
<dbReference type="PANTHER" id="PTHR14614">
    <property type="entry name" value="HEPATOCELLULAR CARCINOMA-ASSOCIATED ANTIGEN"/>
    <property type="match status" value="1"/>
</dbReference>
<dbReference type="Proteomes" id="UP001165082">
    <property type="component" value="Unassembled WGS sequence"/>
</dbReference>
<keyword evidence="2" id="KW-1185">Reference proteome</keyword>
<dbReference type="Pfam" id="PF10294">
    <property type="entry name" value="Methyltransf_16"/>
    <property type="match status" value="1"/>
</dbReference>
<name>A0A9W7E844_9STRA</name>
<dbReference type="PANTHER" id="PTHR14614:SF123">
    <property type="entry name" value="OS04G0645500 PROTEIN"/>
    <property type="match status" value="1"/>
</dbReference>
<gene>
    <name evidence="1" type="ORF">TrRE_jg7695</name>
</gene>
<proteinExistence type="predicted"/>
<dbReference type="OrthoDB" id="413520at2759"/>